<dbReference type="InterPro" id="IPR044855">
    <property type="entry name" value="CoA-Trfase_III_dom3_sf"/>
</dbReference>
<dbReference type="Gene3D" id="3.40.50.10540">
    <property type="entry name" value="Crotonobetainyl-coa:carnitine coa-transferase, domain 1"/>
    <property type="match status" value="1"/>
</dbReference>
<accession>A0A081RRT5</accession>
<evidence type="ECO:0000313" key="2">
    <source>
        <dbReference type="EMBL" id="KER01388.1"/>
    </source>
</evidence>
<dbReference type="PANTHER" id="PTHR48207">
    <property type="entry name" value="SUCCINATE--HYDROXYMETHYLGLUTARATE COA-TRANSFERASE"/>
    <property type="match status" value="1"/>
</dbReference>
<dbReference type="RefSeq" id="WP_036841174.1">
    <property type="nucleotide sequence ID" value="NZ_CAWLUD010000087.1"/>
</dbReference>
<dbReference type="InterPro" id="IPR050483">
    <property type="entry name" value="CoA-transferase_III_domain"/>
</dbReference>
<dbReference type="InterPro" id="IPR023606">
    <property type="entry name" value="CoA-Trfase_III_dom_1_sf"/>
</dbReference>
<protein>
    <submittedName>
        <fullName evidence="2">Putative acyl-CoA transferase/carnitine dehydratase</fullName>
    </submittedName>
</protein>
<dbReference type="AlphaFoldDB" id="A0A081RRT5"/>
<sequence>MSQLPMYDLLVLDFTRHRAGPVTSRLLADWGATIIKIEEPADLGDSMGGSREGFDYQNLHRNKQSLSLNLKTDDGQSVLKKLVGKADVVLENFRPEVKYRLGLDYDSLKSINERIICGSISGFGQTGPYCTRPAVDQIIQGMSGLMSVTGIPGSGPVRVGAAITDISAGMTLAQAVLMALYYREKTGLGQWVYTSLLESTISMLDFQVARWLANGDVPTQMGNDHPTLMPIGLFPTADGQVNIAAAEDSKFRLLCKTLDIPELADFHEYSNITLRSLNRSSLLNKLKERIKYFKSAELIEKLNSVGIPCGPLYTIEEAMNDEQMNHLKMKCSINHPNLGQLSLVGQPFHSSRFCDMQTVRAAAPEHGEHTEVILKELLNYQDDEIVELRNNGII</sequence>
<dbReference type="SUPFAM" id="SSF89796">
    <property type="entry name" value="CoA-transferase family III (CaiB/BaiF)"/>
    <property type="match status" value="1"/>
</dbReference>
<dbReference type="PATRIC" id="fig|1393735.3.peg.4102"/>
<reference evidence="2 3" key="1">
    <citation type="submission" date="2014-03" db="EMBL/GenBank/DDBJ databases">
        <title>Draft Genome of Photorhabdus temperata Meg1.</title>
        <authorList>
            <person name="Hurst S.G.IV."/>
            <person name="Morris K."/>
            <person name="Thomas K."/>
            <person name="Tisa L.S."/>
        </authorList>
    </citation>
    <scope>NUCLEOTIDE SEQUENCE [LARGE SCALE GENOMIC DNA]</scope>
    <source>
        <strain evidence="2 3">Meg1</strain>
    </source>
</reference>
<dbReference type="PANTHER" id="PTHR48207:SF3">
    <property type="entry name" value="SUCCINATE--HYDROXYMETHYLGLUTARATE COA-TRANSFERASE"/>
    <property type="match status" value="1"/>
</dbReference>
<evidence type="ECO:0000313" key="3">
    <source>
        <dbReference type="Proteomes" id="UP000028002"/>
    </source>
</evidence>
<dbReference type="Proteomes" id="UP000028002">
    <property type="component" value="Unassembled WGS sequence"/>
</dbReference>
<organism evidence="2 3">
    <name type="scientific">Photorhabdus temperata subsp. temperata Meg1</name>
    <dbReference type="NCBI Taxonomy" id="1393735"/>
    <lineage>
        <taxon>Bacteria</taxon>
        <taxon>Pseudomonadati</taxon>
        <taxon>Pseudomonadota</taxon>
        <taxon>Gammaproteobacteria</taxon>
        <taxon>Enterobacterales</taxon>
        <taxon>Morganellaceae</taxon>
        <taxon>Photorhabdus</taxon>
    </lineage>
</organism>
<dbReference type="Pfam" id="PF02515">
    <property type="entry name" value="CoA_transf_3"/>
    <property type="match status" value="1"/>
</dbReference>
<dbReference type="GO" id="GO:0008410">
    <property type="term" value="F:CoA-transferase activity"/>
    <property type="evidence" value="ECO:0007669"/>
    <property type="project" value="TreeGrafter"/>
</dbReference>
<keyword evidence="1 2" id="KW-0808">Transferase</keyword>
<dbReference type="InterPro" id="IPR003673">
    <property type="entry name" value="CoA-Trfase_fam_III"/>
</dbReference>
<proteinExistence type="predicted"/>
<gene>
    <name evidence="2" type="ORF">MEG1DRAFT_04003</name>
</gene>
<evidence type="ECO:0000256" key="1">
    <source>
        <dbReference type="ARBA" id="ARBA00022679"/>
    </source>
</evidence>
<dbReference type="Gene3D" id="3.30.1540.10">
    <property type="entry name" value="formyl-coa transferase, domain 3"/>
    <property type="match status" value="1"/>
</dbReference>
<dbReference type="EMBL" id="JGVH01000087">
    <property type="protein sequence ID" value="KER01388.1"/>
    <property type="molecule type" value="Genomic_DNA"/>
</dbReference>
<comment type="caution">
    <text evidence="2">The sequence shown here is derived from an EMBL/GenBank/DDBJ whole genome shotgun (WGS) entry which is preliminary data.</text>
</comment>
<name>A0A081RRT5_PHOTE</name>